<sequence>MPWPAYLAPTDPARPSAAQAQAFSPTRPHEKDFPLRCAPASARQAPCPFPQAGCHPGKNVRIGSRNRQQTGKQRPCRPDLTDSACQRPSRTTTHMPGTAPRIDSGRGASALLVPRRENPSAEYRSCFGGSNFAQKKLHKARPIVSQVDRRQLVGNRFDLQQLIERSGRIVEIFGILK</sequence>
<name>A0A1R3KVM4_COCAP</name>
<reference evidence="2 3" key="1">
    <citation type="submission" date="2013-09" db="EMBL/GenBank/DDBJ databases">
        <title>Corchorus capsularis genome sequencing.</title>
        <authorList>
            <person name="Alam M."/>
            <person name="Haque M.S."/>
            <person name="Islam M.S."/>
            <person name="Emdad E.M."/>
            <person name="Islam M.M."/>
            <person name="Ahmed B."/>
            <person name="Halim A."/>
            <person name="Hossen Q.M.M."/>
            <person name="Hossain M.Z."/>
            <person name="Ahmed R."/>
            <person name="Khan M.M."/>
            <person name="Islam R."/>
            <person name="Rashid M.M."/>
            <person name="Khan S.A."/>
            <person name="Rahman M.S."/>
            <person name="Alam M."/>
        </authorList>
    </citation>
    <scope>NUCLEOTIDE SEQUENCE [LARGE SCALE GENOMIC DNA]</scope>
    <source>
        <strain evidence="3">cv. CVL-1</strain>
        <tissue evidence="2">Whole seedling</tissue>
    </source>
</reference>
<proteinExistence type="predicted"/>
<gene>
    <name evidence="2" type="ORF">CCACVL1_00670</name>
</gene>
<feature type="region of interest" description="Disordered" evidence="1">
    <location>
        <begin position="1"/>
        <end position="37"/>
    </location>
</feature>
<feature type="compositionally biased region" description="Polar residues" evidence="1">
    <location>
        <begin position="83"/>
        <end position="95"/>
    </location>
</feature>
<dbReference type="AlphaFoldDB" id="A0A1R3KVM4"/>
<dbReference type="EMBL" id="AWWV01001555">
    <property type="protein sequence ID" value="OMP11097.1"/>
    <property type="molecule type" value="Genomic_DNA"/>
</dbReference>
<accession>A0A1R3KVM4</accession>
<dbReference type="Gramene" id="OMP11097">
    <property type="protein sequence ID" value="OMP11097"/>
    <property type="gene ID" value="CCACVL1_00670"/>
</dbReference>
<feature type="region of interest" description="Disordered" evidence="1">
    <location>
        <begin position="49"/>
        <end position="107"/>
    </location>
</feature>
<dbReference type="Proteomes" id="UP000188268">
    <property type="component" value="Unassembled WGS sequence"/>
</dbReference>
<evidence type="ECO:0000313" key="2">
    <source>
        <dbReference type="EMBL" id="OMP11097.1"/>
    </source>
</evidence>
<organism evidence="2 3">
    <name type="scientific">Corchorus capsularis</name>
    <name type="common">Jute</name>
    <dbReference type="NCBI Taxonomy" id="210143"/>
    <lineage>
        <taxon>Eukaryota</taxon>
        <taxon>Viridiplantae</taxon>
        <taxon>Streptophyta</taxon>
        <taxon>Embryophyta</taxon>
        <taxon>Tracheophyta</taxon>
        <taxon>Spermatophyta</taxon>
        <taxon>Magnoliopsida</taxon>
        <taxon>eudicotyledons</taxon>
        <taxon>Gunneridae</taxon>
        <taxon>Pentapetalae</taxon>
        <taxon>rosids</taxon>
        <taxon>malvids</taxon>
        <taxon>Malvales</taxon>
        <taxon>Malvaceae</taxon>
        <taxon>Grewioideae</taxon>
        <taxon>Apeibeae</taxon>
        <taxon>Corchorus</taxon>
    </lineage>
</organism>
<comment type="caution">
    <text evidence="2">The sequence shown here is derived from an EMBL/GenBank/DDBJ whole genome shotgun (WGS) entry which is preliminary data.</text>
</comment>
<evidence type="ECO:0000256" key="1">
    <source>
        <dbReference type="SAM" id="MobiDB-lite"/>
    </source>
</evidence>
<keyword evidence="3" id="KW-1185">Reference proteome</keyword>
<evidence type="ECO:0000313" key="3">
    <source>
        <dbReference type="Proteomes" id="UP000188268"/>
    </source>
</evidence>
<protein>
    <submittedName>
        <fullName evidence="2">Uncharacterized protein</fullName>
    </submittedName>
</protein>